<sequence>MDTDATTITYRFTIDGGTTETVSLTMRQADFTIEPSEQPLPHWTALAFHPCKDCPLPPDEGAICPFAGVLSGFIGRFDRYDSFQMADVEVISPLRTVTSRRSLQQGMASLVGLAGAVSGCPRLAFFRPMARFHLPFASEEETLFRIFSTFLLGRYLEAGGNGMIGLDVAGLREHSAAAEKVNHGMADRIRAAFTKDAVVNAIVILDIFAQAVPYVMNDALAELRYLYGLDRPQGS</sequence>
<evidence type="ECO:0000313" key="2">
    <source>
        <dbReference type="Proteomes" id="UP000011744"/>
    </source>
</evidence>
<dbReference type="InterPro" id="IPR054196">
    <property type="entry name" value="DUF6901"/>
</dbReference>
<dbReference type="AlphaFoldDB" id="M3AC35"/>
<dbReference type="STRING" id="1244869.H261_10244"/>
<gene>
    <name evidence="1" type="ORF">H261_10244</name>
</gene>
<dbReference type="RefSeq" id="WP_008617021.1">
    <property type="nucleotide sequence ID" value="NZ_AONQ01000023.1"/>
</dbReference>
<protein>
    <submittedName>
        <fullName evidence="1">Uncharacterized protein</fullName>
    </submittedName>
</protein>
<dbReference type="OrthoDB" id="9813686at2"/>
<name>M3AC35_9PROT</name>
<accession>M3AC35</accession>
<dbReference type="PATRIC" id="fig|1244869.3.peg.2075"/>
<reference evidence="1 2" key="1">
    <citation type="journal article" date="2014" name="Genome Announc.">
        <title>Draft Genome Sequence of Magnetospirillum sp. Strain SO-1, a Freshwater Magnetotactic Bacterium Isolated from the Ol'khovka River, Russia.</title>
        <authorList>
            <person name="Grouzdev D.S."/>
            <person name="Dziuba M.V."/>
            <person name="Sukhacheva M.S."/>
            <person name="Mardanov A.V."/>
            <person name="Beletskiy A.V."/>
            <person name="Kuznetsov B.B."/>
            <person name="Skryabin K.G."/>
        </authorList>
    </citation>
    <scope>NUCLEOTIDE SEQUENCE [LARGE SCALE GENOMIC DNA]</scope>
    <source>
        <strain evidence="1 2">SO-1</strain>
    </source>
</reference>
<proteinExistence type="predicted"/>
<evidence type="ECO:0000313" key="1">
    <source>
        <dbReference type="EMBL" id="EME70054.1"/>
    </source>
</evidence>
<dbReference type="Pfam" id="PF21842">
    <property type="entry name" value="DUF6901"/>
    <property type="match status" value="1"/>
</dbReference>
<comment type="caution">
    <text evidence="1">The sequence shown here is derived from an EMBL/GenBank/DDBJ whole genome shotgun (WGS) entry which is preliminary data.</text>
</comment>
<keyword evidence="2" id="KW-1185">Reference proteome</keyword>
<organism evidence="1 2">
    <name type="scientific">Paramagnetospirillum caucaseum</name>
    <dbReference type="NCBI Taxonomy" id="1244869"/>
    <lineage>
        <taxon>Bacteria</taxon>
        <taxon>Pseudomonadati</taxon>
        <taxon>Pseudomonadota</taxon>
        <taxon>Alphaproteobacteria</taxon>
        <taxon>Rhodospirillales</taxon>
        <taxon>Magnetospirillaceae</taxon>
        <taxon>Paramagnetospirillum</taxon>
    </lineage>
</organism>
<dbReference type="eggNOG" id="ENOG502ZBJ2">
    <property type="taxonomic scope" value="Bacteria"/>
</dbReference>
<dbReference type="Proteomes" id="UP000011744">
    <property type="component" value="Unassembled WGS sequence"/>
</dbReference>
<dbReference type="EMBL" id="AONQ01000023">
    <property type="protein sequence ID" value="EME70054.1"/>
    <property type="molecule type" value="Genomic_DNA"/>
</dbReference>